<dbReference type="Proteomes" id="UP000578449">
    <property type="component" value="Unassembled WGS sequence"/>
</dbReference>
<dbReference type="GO" id="GO:0004252">
    <property type="term" value="F:serine-type endopeptidase activity"/>
    <property type="evidence" value="ECO:0007669"/>
    <property type="project" value="InterPro"/>
</dbReference>
<dbReference type="PROSITE" id="PS00134">
    <property type="entry name" value="TRYPSIN_HIS"/>
    <property type="match status" value="1"/>
</dbReference>
<comment type="caution">
    <text evidence="4">The sequence shown here is derived from an EMBL/GenBank/DDBJ whole genome shotgun (WGS) entry which is preliminary data.</text>
</comment>
<dbReference type="AlphaFoldDB" id="A0A840P2I1"/>
<name>A0A840P2I1_9ACTN</name>
<feature type="signal peptide" evidence="3">
    <location>
        <begin position="1"/>
        <end position="23"/>
    </location>
</feature>
<evidence type="ECO:0000313" key="5">
    <source>
        <dbReference type="Proteomes" id="UP000578449"/>
    </source>
</evidence>
<dbReference type="InterPro" id="IPR018114">
    <property type="entry name" value="TRYPSIN_HIS"/>
</dbReference>
<proteinExistence type="predicted"/>
<dbReference type="GO" id="GO:0006508">
    <property type="term" value="P:proteolysis"/>
    <property type="evidence" value="ECO:0007669"/>
    <property type="project" value="InterPro"/>
</dbReference>
<reference evidence="4 5" key="1">
    <citation type="submission" date="2020-08" db="EMBL/GenBank/DDBJ databases">
        <title>Genomic Encyclopedia of Type Strains, Phase IV (KMG-IV): sequencing the most valuable type-strain genomes for metagenomic binning, comparative biology and taxonomic classification.</title>
        <authorList>
            <person name="Goeker M."/>
        </authorList>
    </citation>
    <scope>NUCLEOTIDE SEQUENCE [LARGE SCALE GENOMIC DNA]</scope>
    <source>
        <strain evidence="4 5">DSM 45615</strain>
    </source>
</reference>
<keyword evidence="1 3" id="KW-0732">Signal</keyword>
<feature type="compositionally biased region" description="Basic and acidic residues" evidence="2">
    <location>
        <begin position="78"/>
        <end position="88"/>
    </location>
</feature>
<feature type="region of interest" description="Disordered" evidence="2">
    <location>
        <begin position="73"/>
        <end position="106"/>
    </location>
</feature>
<evidence type="ECO:0008006" key="6">
    <source>
        <dbReference type="Google" id="ProtNLM"/>
    </source>
</evidence>
<dbReference type="Gene3D" id="2.40.10.10">
    <property type="entry name" value="Trypsin-like serine proteases"/>
    <property type="match status" value="2"/>
</dbReference>
<dbReference type="InterPro" id="IPR009003">
    <property type="entry name" value="Peptidase_S1_PA"/>
</dbReference>
<dbReference type="EMBL" id="JACHGN010000004">
    <property type="protein sequence ID" value="MBB5132706.1"/>
    <property type="molecule type" value="Genomic_DNA"/>
</dbReference>
<feature type="region of interest" description="Disordered" evidence="2">
    <location>
        <begin position="28"/>
        <end position="48"/>
    </location>
</feature>
<dbReference type="RefSeq" id="WP_185049660.1">
    <property type="nucleotide sequence ID" value="NZ_BAABIX010000003.1"/>
</dbReference>
<feature type="chain" id="PRO_5039654505" description="Serine protease" evidence="3">
    <location>
        <begin position="24"/>
        <end position="522"/>
    </location>
</feature>
<dbReference type="PANTHER" id="PTHR15462">
    <property type="entry name" value="SERINE PROTEASE"/>
    <property type="match status" value="1"/>
</dbReference>
<evidence type="ECO:0000313" key="4">
    <source>
        <dbReference type="EMBL" id="MBB5132706.1"/>
    </source>
</evidence>
<dbReference type="InterPro" id="IPR043504">
    <property type="entry name" value="Peptidase_S1_PA_chymotrypsin"/>
</dbReference>
<dbReference type="InterPro" id="IPR050966">
    <property type="entry name" value="Glutamyl_endopeptidase"/>
</dbReference>
<accession>A0A840P2I1</accession>
<evidence type="ECO:0000256" key="3">
    <source>
        <dbReference type="SAM" id="SignalP"/>
    </source>
</evidence>
<evidence type="ECO:0000256" key="1">
    <source>
        <dbReference type="ARBA" id="ARBA00022729"/>
    </source>
</evidence>
<evidence type="ECO:0000256" key="2">
    <source>
        <dbReference type="SAM" id="MobiDB-lite"/>
    </source>
</evidence>
<gene>
    <name evidence="4" type="ORF">HNP84_002422</name>
</gene>
<feature type="compositionally biased region" description="Polar residues" evidence="2">
    <location>
        <begin position="95"/>
        <end position="106"/>
    </location>
</feature>
<organism evidence="4 5">
    <name type="scientific">Thermocatellispora tengchongensis</name>
    <dbReference type="NCBI Taxonomy" id="1073253"/>
    <lineage>
        <taxon>Bacteria</taxon>
        <taxon>Bacillati</taxon>
        <taxon>Actinomycetota</taxon>
        <taxon>Actinomycetes</taxon>
        <taxon>Streptosporangiales</taxon>
        <taxon>Streptosporangiaceae</taxon>
        <taxon>Thermocatellispora</taxon>
    </lineage>
</organism>
<protein>
    <recommendedName>
        <fullName evidence="6">Serine protease</fullName>
    </recommendedName>
</protein>
<keyword evidence="5" id="KW-1185">Reference proteome</keyword>
<sequence length="522" mass="57671">MKTRAKRLVLPLGGALVASTVIGASMAGTAEAAPERKSKTLASGSEAKSIAGNWNTKKLKSAKNYLEDSTAAGNLKSSSDKATADGKPGEVAPTGQGTRSAGKSKNVNLPTTVGKVFFEVDGKPYWCSGSSIQSKYRNLVVTAGHCVYDTDKNKPVSNWVFIPGYYQGKAPWGIYVGAKVHTHYDFDVYEDYDKDYAFVNVYNGIKQTGEKEVVKSEYDKHKGFKYTVDKEISADEYAKGIDKYGVNGPYWKELSSPTVETVGKPADAAKYLEEYVKDGRNGIKLSAVEVTEGTYKAAPDGLDNNAKYVRKTVRTPISQEEYKELLKLKGDGKFLGKLEATKDGNGNEIAWFKTQFFIKKWVKTTVKEHYYYTRYFIKIFSDAGRLGDNVGGQGFAWNQKLYKKVFAFGYPTGSHPDGNRPYTGQTMKWCYNKTYPAPAVGKYKVEEQMAIKCAFTPGASGGPLIWQYKSSKRTGYINGVVSLTLDTDGNKRYDRITSPYFDGDTYGIYKYAANLWTGKLGG</sequence>
<dbReference type="SUPFAM" id="SSF50494">
    <property type="entry name" value="Trypsin-like serine proteases"/>
    <property type="match status" value="2"/>
</dbReference>